<comment type="caution">
    <text evidence="1">The sequence shown here is derived from an EMBL/GenBank/DDBJ whole genome shotgun (WGS) entry which is preliminary data.</text>
</comment>
<dbReference type="Proteomes" id="UP000319908">
    <property type="component" value="Unassembled WGS sequence"/>
</dbReference>
<gene>
    <name evidence="1" type="ORF">Poly21_13040</name>
</gene>
<dbReference type="OrthoDB" id="286683at2"/>
<protein>
    <submittedName>
        <fullName evidence="1">Uncharacterized protein</fullName>
    </submittedName>
</protein>
<evidence type="ECO:0000313" key="2">
    <source>
        <dbReference type="Proteomes" id="UP000319908"/>
    </source>
</evidence>
<name>A0A5C6C3P4_9BACT</name>
<keyword evidence="2" id="KW-1185">Reference proteome</keyword>
<proteinExistence type="predicted"/>
<reference evidence="1 2" key="1">
    <citation type="journal article" date="2020" name="Antonie Van Leeuwenhoek">
        <title>Rhodopirellula heiligendammensis sp. nov., Rhodopirellula pilleata sp. nov., and Rhodopirellula solitaria sp. nov. isolated from natural or artificial marine surfaces in Northern Germany and California, USA, and emended description of the genus Rhodopirellula.</title>
        <authorList>
            <person name="Kallscheuer N."/>
            <person name="Wiegand S."/>
            <person name="Jogler M."/>
            <person name="Boedeker C."/>
            <person name="Peeters S.H."/>
            <person name="Rast P."/>
            <person name="Heuer A."/>
            <person name="Jetten M.S.M."/>
            <person name="Rohde M."/>
            <person name="Jogler C."/>
        </authorList>
    </citation>
    <scope>NUCLEOTIDE SEQUENCE [LARGE SCALE GENOMIC DNA]</scope>
    <source>
        <strain evidence="1 2">Poly21</strain>
    </source>
</reference>
<evidence type="ECO:0000313" key="1">
    <source>
        <dbReference type="EMBL" id="TWU19133.1"/>
    </source>
</evidence>
<dbReference type="AlphaFoldDB" id="A0A5C6C3P4"/>
<accession>A0A5C6C3P4</accession>
<dbReference type="EMBL" id="SJPU01000001">
    <property type="protein sequence ID" value="TWU19133.1"/>
    <property type="molecule type" value="Genomic_DNA"/>
</dbReference>
<organism evidence="1 2">
    <name type="scientific">Allorhodopirellula heiligendammensis</name>
    <dbReference type="NCBI Taxonomy" id="2714739"/>
    <lineage>
        <taxon>Bacteria</taxon>
        <taxon>Pseudomonadati</taxon>
        <taxon>Planctomycetota</taxon>
        <taxon>Planctomycetia</taxon>
        <taxon>Pirellulales</taxon>
        <taxon>Pirellulaceae</taxon>
        <taxon>Allorhodopirellula</taxon>
    </lineage>
</organism>
<dbReference type="RefSeq" id="WP_146406028.1">
    <property type="nucleotide sequence ID" value="NZ_SJPU01000001.1"/>
</dbReference>
<sequence length="186" mass="20396">MSVDPCYQPLGRRIGRHFIKICFAGLVTLHTIDAIPWGVLPPDVPKPRVADTMQTVGLATGPWTMFTPNPVADNSWLSASIAAESPSPTEWNSPNWAAVSAADRFIQFRSINYFNRLAITGNRPGAEDFAEYLRRQSMSADNERPSIVLSVNGLKVVIPIEGGVPLSDDVIRMLHSQTIVRLDASP</sequence>